<dbReference type="Pfam" id="PF07228">
    <property type="entry name" value="SpoIIE"/>
    <property type="match status" value="1"/>
</dbReference>
<keyword evidence="1" id="KW-0378">Hydrolase</keyword>
<dbReference type="PANTHER" id="PTHR43156:SF2">
    <property type="entry name" value="STAGE II SPORULATION PROTEIN E"/>
    <property type="match status" value="1"/>
</dbReference>
<feature type="domain" description="GAF" evidence="2">
    <location>
        <begin position="571"/>
        <end position="727"/>
    </location>
</feature>
<evidence type="ECO:0000313" key="5">
    <source>
        <dbReference type="Proteomes" id="UP000243376"/>
    </source>
</evidence>
<feature type="domain" description="GAF" evidence="2">
    <location>
        <begin position="397"/>
        <end position="550"/>
    </location>
</feature>
<evidence type="ECO:0000313" key="4">
    <source>
        <dbReference type="EMBL" id="PMP77924.1"/>
    </source>
</evidence>
<feature type="domain" description="GAF" evidence="2">
    <location>
        <begin position="227"/>
        <end position="376"/>
    </location>
</feature>
<dbReference type="Pfam" id="PF13185">
    <property type="entry name" value="GAF_2"/>
    <property type="match status" value="4"/>
</dbReference>
<dbReference type="Proteomes" id="UP000243376">
    <property type="component" value="Unassembled WGS sequence"/>
</dbReference>
<proteinExistence type="predicted"/>
<sequence>MSRNEPGRQLINELERQRDLLRRQQERDQRILTTLYAIGLVARDHPSLRVMFETIVHELHNVFEFDSCYLALCDEQPERFRAALLYDEGLVEFLENREYGYLTGLIVRRREPILFGDLVVERDTTLPTVPFGNVTKLSRSWVGVPLMISEAVIGVISLQSYEPYRYNQETVDLLQRVANVIALALENVVLNAEQDRLSRELAEQLAARSEELASLSRLAATLVDPRPLDEVLNESLSIALTTLHFDAGNVRLLDETGTLLVLRAQQGFTEEYVEQTYQVPIEISPLREVITNVQPRIIEREWYARYDPAQFPLHLFPRFESTINLPLVVGRRVLGTLSLFGFSPRELAPHELVLAQAVANQIAILIEHSRLTEERERQISELRAMREISLAASTTQTAHELLQRAATELSACMALDVFSMVIYDPVRHLISDGITLDEGNVYRYWISQPPPPRSLTAWILRECQPIFLNNLPSEITTLPDVEGVIIGVDRMAQSWIGWPLLDRDGRPIGVVSVQSYRPYAFTLRDMEFLGNVAAQLALHVQNVTLQVQRTRQIAELQAINQIGTLVAASYDLDRIFHEVRRIVVDLTEASVFYLLLCDPDTRVVQYAVFVEHHHQFGAELMGRPIPSRSLTDWLLIQRRSLRFDDLSVERDRIEALGIQPYPIGSSHLMRSWVGVPLLAQNEVAIGVLALQDERPYRYDDGTVDFLAQIASLLSLAVQKVRLFEERERQAKENAWLFKEAQAHAIAAERQAARMALVNRIASLLATRLDQQAILEIATRELVQLFWADHTGLVLFQDNETGVVAAEYPQIGILDTKIPLRGNPLVNALQTTRHPQVIHDIATDPRAATLREYWQSIGIRSLVIVPLISRDQVFGSISFDSFGEPRSYTEDELELMMTVATSVATAYANAMLFAAEQEQRRTAETLREVARVLSSSFDPHEVLPLVLAELRKLINYDTATIMLVDGSVLRIAAASGWPADSVPLGRTLPVAASGAGNVVRQRKPILLVAPPNGTIWPKGDMGDRILTWLGVPLISKGRVLGVLNIDSYRRNAFNARDLEVAQTFANHAAIAIENAQLYQESVARVEQELAIARQIQSNLFPRTLPSCSGVSIAARCLPARETGGDFYDVIDLGSRIGIIIGDVRGKSLPAAMLMAVARSTARSEARNHELPRLMMAETNRWLVEDVPRNTFVALGYALIDPIEHRLILSNAGQLAPLLRHSDGRTSFLETAGALPLGMQRDARYNQIELELCSGDTLVFYTDGVVEAQNRQHELFGFDRLERLVRHWGHLPPEALLERLLAEVRSFSEGCSVHDDMTIVIVHMEPETNMHSGA</sequence>
<dbReference type="Gene3D" id="3.30.450.40">
    <property type="match status" value="6"/>
</dbReference>
<evidence type="ECO:0000256" key="1">
    <source>
        <dbReference type="ARBA" id="ARBA00022801"/>
    </source>
</evidence>
<protein>
    <submittedName>
        <fullName evidence="4">Stage II sporulation protein E</fullName>
    </submittedName>
</protein>
<dbReference type="SMART" id="SM00065">
    <property type="entry name" value="GAF"/>
    <property type="match status" value="6"/>
</dbReference>
<dbReference type="SUPFAM" id="SSF81606">
    <property type="entry name" value="PP2C-like"/>
    <property type="match status" value="1"/>
</dbReference>
<dbReference type="SUPFAM" id="SSF55781">
    <property type="entry name" value="GAF domain-like"/>
    <property type="match status" value="6"/>
</dbReference>
<reference evidence="4 5" key="1">
    <citation type="submission" date="2018-01" db="EMBL/GenBank/DDBJ databases">
        <title>Metagenomic assembled genomes from two thermal pools in the Uzon Caldera, Kamchatka, Russia.</title>
        <authorList>
            <person name="Wilkins L."/>
            <person name="Ettinger C."/>
        </authorList>
    </citation>
    <scope>NUCLEOTIDE SEQUENCE [LARGE SCALE GENOMIC DNA]</scope>
    <source>
        <strain evidence="4">ZAV-02</strain>
    </source>
</reference>
<dbReference type="InterPro" id="IPR029016">
    <property type="entry name" value="GAF-like_dom_sf"/>
</dbReference>
<dbReference type="EMBL" id="PNIQ01000775">
    <property type="protein sequence ID" value="PMP77924.1"/>
    <property type="molecule type" value="Genomic_DNA"/>
</dbReference>
<dbReference type="InterPro" id="IPR052016">
    <property type="entry name" value="Bact_Sigma-Reg"/>
</dbReference>
<evidence type="ECO:0000259" key="3">
    <source>
        <dbReference type="SMART" id="SM00331"/>
    </source>
</evidence>
<feature type="domain" description="PPM-type phosphatase" evidence="3">
    <location>
        <begin position="1106"/>
        <end position="1322"/>
    </location>
</feature>
<dbReference type="InterPro" id="IPR003018">
    <property type="entry name" value="GAF"/>
</dbReference>
<dbReference type="SMART" id="SM00331">
    <property type="entry name" value="PP2C_SIG"/>
    <property type="match status" value="1"/>
</dbReference>
<evidence type="ECO:0000259" key="2">
    <source>
        <dbReference type="SMART" id="SM00065"/>
    </source>
</evidence>
<comment type="caution">
    <text evidence="4">The sequence shown here is derived from an EMBL/GenBank/DDBJ whole genome shotgun (WGS) entry which is preliminary data.</text>
</comment>
<feature type="domain" description="GAF" evidence="2">
    <location>
        <begin position="937"/>
        <end position="1081"/>
    </location>
</feature>
<dbReference type="PANTHER" id="PTHR43156">
    <property type="entry name" value="STAGE II SPORULATION PROTEIN E-RELATED"/>
    <property type="match status" value="1"/>
</dbReference>
<feature type="domain" description="GAF" evidence="2">
    <location>
        <begin position="769"/>
        <end position="916"/>
    </location>
</feature>
<dbReference type="InterPro" id="IPR036457">
    <property type="entry name" value="PPM-type-like_dom_sf"/>
</dbReference>
<name>A0A2J6X231_9CHLR</name>
<organism evidence="4 5">
    <name type="scientific">Chloroflexus aggregans</name>
    <dbReference type="NCBI Taxonomy" id="152260"/>
    <lineage>
        <taxon>Bacteria</taxon>
        <taxon>Bacillati</taxon>
        <taxon>Chloroflexota</taxon>
        <taxon>Chloroflexia</taxon>
        <taxon>Chloroflexales</taxon>
        <taxon>Chloroflexineae</taxon>
        <taxon>Chloroflexaceae</taxon>
        <taxon>Chloroflexus</taxon>
    </lineage>
</organism>
<dbReference type="Gene3D" id="3.60.40.10">
    <property type="entry name" value="PPM-type phosphatase domain"/>
    <property type="match status" value="1"/>
</dbReference>
<gene>
    <name evidence="4" type="ORF">C0184_11510</name>
</gene>
<dbReference type="Pfam" id="PF01590">
    <property type="entry name" value="GAF"/>
    <property type="match status" value="2"/>
</dbReference>
<feature type="domain" description="GAF" evidence="2">
    <location>
        <begin position="47"/>
        <end position="195"/>
    </location>
</feature>
<dbReference type="InterPro" id="IPR001932">
    <property type="entry name" value="PPM-type_phosphatase-like_dom"/>
</dbReference>
<accession>A0A2J6X231</accession>
<dbReference type="GO" id="GO:0016791">
    <property type="term" value="F:phosphatase activity"/>
    <property type="evidence" value="ECO:0007669"/>
    <property type="project" value="TreeGrafter"/>
</dbReference>